<reference evidence="2 3" key="1">
    <citation type="journal article" date="2020" name="bioRxiv">
        <title>Whole genome comparisons of ergot fungi reveals the divergence and evolution of species within the genus Claviceps are the result of varying mechanisms driving genome evolution and host range expansion.</title>
        <authorList>
            <person name="Wyka S.A."/>
            <person name="Mondo S.J."/>
            <person name="Liu M."/>
            <person name="Dettman J."/>
            <person name="Nalam V."/>
            <person name="Broders K.D."/>
        </authorList>
    </citation>
    <scope>NUCLEOTIDE SEQUENCE [LARGE SCALE GENOMIC DNA]</scope>
    <source>
        <strain evidence="2 3">Clav52</strain>
    </source>
</reference>
<comment type="caution">
    <text evidence="2">The sequence shown here is derived from an EMBL/GenBank/DDBJ whole genome shotgun (WGS) entry which is preliminary data.</text>
</comment>
<proteinExistence type="predicted"/>
<evidence type="ECO:0000313" key="2">
    <source>
        <dbReference type="EMBL" id="KAG6301049.1"/>
    </source>
</evidence>
<keyword evidence="3" id="KW-1185">Reference proteome</keyword>
<accession>A0A9P7QL85</accession>
<name>A0A9P7QL85_9HYPO</name>
<dbReference type="EMBL" id="SRRH01000052">
    <property type="protein sequence ID" value="KAG6301049.1"/>
    <property type="molecule type" value="Genomic_DNA"/>
</dbReference>
<gene>
    <name evidence="2" type="ORF">E4U09_005955</name>
</gene>
<evidence type="ECO:0000256" key="1">
    <source>
        <dbReference type="SAM" id="SignalP"/>
    </source>
</evidence>
<protein>
    <submittedName>
        <fullName evidence="2">Uncharacterized protein</fullName>
    </submittedName>
</protein>
<dbReference type="Proteomes" id="UP000707071">
    <property type="component" value="Unassembled WGS sequence"/>
</dbReference>
<dbReference type="AlphaFoldDB" id="A0A9P7QL85"/>
<feature type="signal peptide" evidence="1">
    <location>
        <begin position="1"/>
        <end position="22"/>
    </location>
</feature>
<sequence>MKFSSVLGTFALATLEAYHVCAGPLEAISPVARAIPPNSYCCVRVAGESTYGFPFNSGYNTESFYTDNNCMITVTRGKAPSQDGCKSWPVAVSCPKDVKAPAITLFAGPPC</sequence>
<keyword evidence="1" id="KW-0732">Signal</keyword>
<evidence type="ECO:0000313" key="3">
    <source>
        <dbReference type="Proteomes" id="UP000707071"/>
    </source>
</evidence>
<feature type="chain" id="PRO_5040239188" evidence="1">
    <location>
        <begin position="23"/>
        <end position="111"/>
    </location>
</feature>
<organism evidence="2 3">
    <name type="scientific">Claviceps aff. purpurea</name>
    <dbReference type="NCBI Taxonomy" id="1967640"/>
    <lineage>
        <taxon>Eukaryota</taxon>
        <taxon>Fungi</taxon>
        <taxon>Dikarya</taxon>
        <taxon>Ascomycota</taxon>
        <taxon>Pezizomycotina</taxon>
        <taxon>Sordariomycetes</taxon>
        <taxon>Hypocreomycetidae</taxon>
        <taxon>Hypocreales</taxon>
        <taxon>Clavicipitaceae</taxon>
        <taxon>Claviceps</taxon>
    </lineage>
</organism>